<comment type="caution">
    <text evidence="3">The sequence shown here is derived from an EMBL/GenBank/DDBJ whole genome shotgun (WGS) entry which is preliminary data.</text>
</comment>
<dbReference type="EMBL" id="MTHB01000123">
    <property type="protein sequence ID" value="OXC76489.1"/>
    <property type="molecule type" value="Genomic_DNA"/>
</dbReference>
<name>A0A226X044_CABSO</name>
<dbReference type="AlphaFoldDB" id="A0A226X044"/>
<accession>A0A226X044</accession>
<sequence length="114" mass="13417">MPDMKESLAAMIIEERDYRIKPGKTQTFVALYEEHGLPIQKACLENLLGYFVTEIGELNHVVAWWSFTSLDDRMARRTRMLAMPEWQSYLDRVTDFIDVQNSRILNPIHFSPIR</sequence>
<evidence type="ECO:0000313" key="4">
    <source>
        <dbReference type="Proteomes" id="UP000214720"/>
    </source>
</evidence>
<organism evidence="3 4">
    <name type="scientific">Caballeronia sordidicola</name>
    <name type="common">Burkholderia sordidicola</name>
    <dbReference type="NCBI Taxonomy" id="196367"/>
    <lineage>
        <taxon>Bacteria</taxon>
        <taxon>Pseudomonadati</taxon>
        <taxon>Pseudomonadota</taxon>
        <taxon>Betaproteobacteria</taxon>
        <taxon>Burkholderiales</taxon>
        <taxon>Burkholderiaceae</taxon>
        <taxon>Caballeronia</taxon>
    </lineage>
</organism>
<dbReference type="Proteomes" id="UP000214720">
    <property type="component" value="Unassembled WGS sequence"/>
</dbReference>
<dbReference type="SUPFAM" id="SSF54909">
    <property type="entry name" value="Dimeric alpha+beta barrel"/>
    <property type="match status" value="1"/>
</dbReference>
<dbReference type="Pfam" id="PF07978">
    <property type="entry name" value="NIPSNAP"/>
    <property type="match status" value="1"/>
</dbReference>
<comment type="similarity">
    <text evidence="1">Belongs to the NipSnap family.</text>
</comment>
<protein>
    <recommendedName>
        <fullName evidence="2">NIPSNAP domain-containing protein</fullName>
    </recommendedName>
</protein>
<dbReference type="PANTHER" id="PTHR21017:SF17">
    <property type="entry name" value="PROTEIN NIPSNAP"/>
    <property type="match status" value="1"/>
</dbReference>
<dbReference type="InterPro" id="IPR012577">
    <property type="entry name" value="NIPSNAP"/>
</dbReference>
<gene>
    <name evidence="3" type="ORF">BSU04_20970</name>
</gene>
<dbReference type="Gene3D" id="3.30.70.100">
    <property type="match status" value="1"/>
</dbReference>
<dbReference type="InterPro" id="IPR011008">
    <property type="entry name" value="Dimeric_a/b-barrel"/>
</dbReference>
<evidence type="ECO:0000313" key="3">
    <source>
        <dbReference type="EMBL" id="OXC76489.1"/>
    </source>
</evidence>
<proteinExistence type="inferred from homology"/>
<evidence type="ECO:0000259" key="2">
    <source>
        <dbReference type="Pfam" id="PF07978"/>
    </source>
</evidence>
<dbReference type="PANTHER" id="PTHR21017">
    <property type="entry name" value="NIPSNAP-RELATED"/>
    <property type="match status" value="1"/>
</dbReference>
<evidence type="ECO:0000256" key="1">
    <source>
        <dbReference type="ARBA" id="ARBA00005291"/>
    </source>
</evidence>
<reference evidence="4" key="1">
    <citation type="submission" date="2017-01" db="EMBL/GenBank/DDBJ databases">
        <title>Genome Analysis of Deinococcus marmoris KOPRI26562.</title>
        <authorList>
            <person name="Kim J.H."/>
            <person name="Oh H.-M."/>
        </authorList>
    </citation>
    <scope>NUCLEOTIDE SEQUENCE [LARGE SCALE GENOMIC DNA]</scope>
    <source>
        <strain evidence="4">PAMC 26633</strain>
    </source>
</reference>
<dbReference type="InterPro" id="IPR051557">
    <property type="entry name" value="NipSnap_domain"/>
</dbReference>
<feature type="domain" description="NIPSNAP" evidence="2">
    <location>
        <begin position="14"/>
        <end position="112"/>
    </location>
</feature>